<dbReference type="OrthoDB" id="3552116at2759"/>
<evidence type="ECO:0000256" key="1">
    <source>
        <dbReference type="SAM" id="MobiDB-lite"/>
    </source>
</evidence>
<dbReference type="GeneID" id="28829789"/>
<dbReference type="AlphaFoldDB" id="A0A194X3W6"/>
<evidence type="ECO:0000313" key="3">
    <source>
        <dbReference type="Proteomes" id="UP000070700"/>
    </source>
</evidence>
<feature type="compositionally biased region" description="Polar residues" evidence="1">
    <location>
        <begin position="247"/>
        <end position="263"/>
    </location>
</feature>
<organism evidence="2 3">
    <name type="scientific">Mollisia scopiformis</name>
    <name type="common">Conifer needle endophyte fungus</name>
    <name type="synonym">Phialocephala scopiformis</name>
    <dbReference type="NCBI Taxonomy" id="149040"/>
    <lineage>
        <taxon>Eukaryota</taxon>
        <taxon>Fungi</taxon>
        <taxon>Dikarya</taxon>
        <taxon>Ascomycota</taxon>
        <taxon>Pezizomycotina</taxon>
        <taxon>Leotiomycetes</taxon>
        <taxon>Helotiales</taxon>
        <taxon>Mollisiaceae</taxon>
        <taxon>Mollisia</taxon>
    </lineage>
</organism>
<accession>A0A194X3W6</accession>
<feature type="region of interest" description="Disordered" evidence="1">
    <location>
        <begin position="1"/>
        <end position="67"/>
    </location>
</feature>
<feature type="compositionally biased region" description="Basic and acidic residues" evidence="1">
    <location>
        <begin position="23"/>
        <end position="43"/>
    </location>
</feature>
<reference evidence="2 3" key="1">
    <citation type="submission" date="2015-10" db="EMBL/GenBank/DDBJ databases">
        <title>Full genome of DAOMC 229536 Phialocephala scopiformis, a fungal endophyte of spruce producing the potent anti-insectan compound rugulosin.</title>
        <authorList>
            <consortium name="DOE Joint Genome Institute"/>
            <person name="Walker A.K."/>
            <person name="Frasz S.L."/>
            <person name="Seifert K.A."/>
            <person name="Miller J.D."/>
            <person name="Mondo S.J."/>
            <person name="Labutti K."/>
            <person name="Lipzen A."/>
            <person name="Dockter R."/>
            <person name="Kennedy M."/>
            <person name="Grigoriev I.V."/>
            <person name="Spatafora J.W."/>
        </authorList>
    </citation>
    <scope>NUCLEOTIDE SEQUENCE [LARGE SCALE GENOMIC DNA]</scope>
    <source>
        <strain evidence="2 3">CBS 120377</strain>
    </source>
</reference>
<feature type="region of interest" description="Disordered" evidence="1">
    <location>
        <begin position="218"/>
        <end position="277"/>
    </location>
</feature>
<dbReference type="KEGG" id="psco:LY89DRAFT_735944"/>
<dbReference type="InParanoid" id="A0A194X3W6"/>
<dbReference type="EMBL" id="KQ947419">
    <property type="protein sequence ID" value="KUJ14883.1"/>
    <property type="molecule type" value="Genomic_DNA"/>
</dbReference>
<sequence length="408" mass="45751">MQPVTSIADIVAQDEQMSRARKLKEVRVERKEGEAGGYTERRKSSSSNTSNSSKNAPIRRSGEKAIDDGSFDKTNAVLGIVDHSKLTITLYMQTQDPDRPEEYIRGEKRTYTYLHQNPDFHDKKDIMTINKWRQQVFSRCLGRIGKSRVPWLKSEKQLVLDLVRQQFQRRSMVKWNKLANTYNEIQDGVMQGVGDDAAAIHLSARRWTEFVELETAAAKAKTSSDADDDDSSDEEEKPDPNDGPVSSRPTTQSQRDRSSNSAISRKRNSRVFDSNDMDDAFDESVWDVPKSPADKALVPTRLSKKRKTASNSHTSPSSSVSIPKLSQPSSIVPRRSAPKLVLPASSNMRAARPGSFPVSHKADDVEANVYYDSDGVKLEGETVVVEVIDEAELARRSIARRASHLSRR</sequence>
<feature type="compositionally biased region" description="Low complexity" evidence="1">
    <location>
        <begin position="45"/>
        <end position="55"/>
    </location>
</feature>
<feature type="compositionally biased region" description="Low complexity" evidence="1">
    <location>
        <begin position="310"/>
        <end position="330"/>
    </location>
</feature>
<dbReference type="RefSeq" id="XP_018069238.1">
    <property type="nucleotide sequence ID" value="XM_018220063.1"/>
</dbReference>
<dbReference type="Proteomes" id="UP000070700">
    <property type="component" value="Unassembled WGS sequence"/>
</dbReference>
<gene>
    <name evidence="2" type="ORF">LY89DRAFT_735944</name>
</gene>
<evidence type="ECO:0000313" key="2">
    <source>
        <dbReference type="EMBL" id="KUJ14883.1"/>
    </source>
</evidence>
<keyword evidence="3" id="KW-1185">Reference proteome</keyword>
<protein>
    <submittedName>
        <fullName evidence="2">Uncharacterized protein</fullName>
    </submittedName>
</protein>
<proteinExistence type="predicted"/>
<feature type="compositionally biased region" description="Acidic residues" evidence="1">
    <location>
        <begin position="225"/>
        <end position="237"/>
    </location>
</feature>
<feature type="region of interest" description="Disordered" evidence="1">
    <location>
        <begin position="296"/>
        <end position="336"/>
    </location>
</feature>
<name>A0A194X3W6_MOLSC</name>